<proteinExistence type="predicted"/>
<organism evidence="7 8">
    <name type="scientific">Nonlabens spongiae</name>
    <dbReference type="NCBI Taxonomy" id="331648"/>
    <lineage>
        <taxon>Bacteria</taxon>
        <taxon>Pseudomonadati</taxon>
        <taxon>Bacteroidota</taxon>
        <taxon>Flavobacteriia</taxon>
        <taxon>Flavobacteriales</taxon>
        <taxon>Flavobacteriaceae</taxon>
        <taxon>Nonlabens</taxon>
    </lineage>
</organism>
<feature type="transmembrane region" description="Helical" evidence="6">
    <location>
        <begin position="406"/>
        <end position="424"/>
    </location>
</feature>
<dbReference type="PANTHER" id="PTHR30250:SF30">
    <property type="entry name" value="LIPID III FLIPPASE"/>
    <property type="match status" value="1"/>
</dbReference>
<dbReference type="CDD" id="cd13125">
    <property type="entry name" value="MATE_like_10"/>
    <property type="match status" value="1"/>
</dbReference>
<evidence type="ECO:0000256" key="2">
    <source>
        <dbReference type="ARBA" id="ARBA00022475"/>
    </source>
</evidence>
<feature type="transmembrane region" description="Helical" evidence="6">
    <location>
        <begin position="93"/>
        <end position="114"/>
    </location>
</feature>
<dbReference type="EMBL" id="CP019344">
    <property type="protein sequence ID" value="ARN77931.1"/>
    <property type="molecule type" value="Genomic_DNA"/>
</dbReference>
<evidence type="ECO:0000313" key="8">
    <source>
        <dbReference type="Proteomes" id="UP000193431"/>
    </source>
</evidence>
<dbReference type="InterPro" id="IPR044550">
    <property type="entry name" value="WzxE"/>
</dbReference>
<sequence>MKRLLTRLNKNLLLKVAGYNSIHVGIRIVIGLFMTQIISRFVGAAGMAVMGNLRDFTQGVCRFAVLGLDNGLVKNAAELKGSRDRLKKTFNTAWCLSLVASILIGAFCAVYASWLDDTLIASEVSYDGVFRILGISLPFHAVFIILSSLMQGNEWYRRFITLNICASLALFAVSAYLIYNYNLLGALYGMVVVPFIQSLLAIGFWLKQDHQESLRLTQIFNIDFDALIAKPLLKYSIMALASAVMLPAAYIFIRKQVMLEVSDEAAGWWEAVSRISNYYMMFVTSLIGLYVLPSLSKDSSIRNYRSTITHFYKNILPIVILGLVSIFLCKELIIQLLFTAEFSGAVPLFKWQLAGDLIKIVTTVMAFRFIAQNQLKKYLIAEIASVGFFVIISYLIIPIYQEEGVVIAYFLNYVFYVLVLISLLRKELFSKISIE</sequence>
<gene>
    <name evidence="7" type="ORF">BST97_07930</name>
</gene>
<dbReference type="PANTHER" id="PTHR30250">
    <property type="entry name" value="PST FAMILY PREDICTED COLANIC ACID TRANSPORTER"/>
    <property type="match status" value="1"/>
</dbReference>
<feature type="transmembrane region" description="Helical" evidence="6">
    <location>
        <begin position="159"/>
        <end position="179"/>
    </location>
</feature>
<evidence type="ECO:0000256" key="6">
    <source>
        <dbReference type="SAM" id="Phobius"/>
    </source>
</evidence>
<keyword evidence="5 6" id="KW-0472">Membrane</keyword>
<dbReference type="AlphaFoldDB" id="A0A1W6MJZ9"/>
<dbReference type="OrthoDB" id="9769862at2"/>
<name>A0A1W6MJZ9_9FLAO</name>
<keyword evidence="3 6" id="KW-0812">Transmembrane</keyword>
<feature type="transmembrane region" description="Helical" evidence="6">
    <location>
        <begin position="351"/>
        <end position="371"/>
    </location>
</feature>
<dbReference type="RefSeq" id="WP_085766728.1">
    <property type="nucleotide sequence ID" value="NZ_CP019344.1"/>
</dbReference>
<comment type="subcellular location">
    <subcellularLocation>
        <location evidence="1">Cell membrane</location>
        <topology evidence="1">Multi-pass membrane protein</topology>
    </subcellularLocation>
</comment>
<feature type="transmembrane region" description="Helical" evidence="6">
    <location>
        <begin position="232"/>
        <end position="253"/>
    </location>
</feature>
<evidence type="ECO:0000256" key="1">
    <source>
        <dbReference type="ARBA" id="ARBA00004651"/>
    </source>
</evidence>
<feature type="transmembrane region" description="Helical" evidence="6">
    <location>
        <begin position="129"/>
        <end position="147"/>
    </location>
</feature>
<dbReference type="InterPro" id="IPR050833">
    <property type="entry name" value="Poly_Biosynth_Transport"/>
</dbReference>
<feature type="transmembrane region" description="Helical" evidence="6">
    <location>
        <begin position="278"/>
        <end position="295"/>
    </location>
</feature>
<keyword evidence="4 6" id="KW-1133">Transmembrane helix</keyword>
<evidence type="ECO:0000256" key="3">
    <source>
        <dbReference type="ARBA" id="ARBA00022692"/>
    </source>
</evidence>
<dbReference type="Proteomes" id="UP000193431">
    <property type="component" value="Chromosome"/>
</dbReference>
<dbReference type="GO" id="GO:0009246">
    <property type="term" value="P:enterobacterial common antigen biosynthetic process"/>
    <property type="evidence" value="ECO:0007669"/>
    <property type="project" value="InterPro"/>
</dbReference>
<evidence type="ECO:0000256" key="4">
    <source>
        <dbReference type="ARBA" id="ARBA00022989"/>
    </source>
</evidence>
<dbReference type="GO" id="GO:0005886">
    <property type="term" value="C:plasma membrane"/>
    <property type="evidence" value="ECO:0007669"/>
    <property type="project" value="UniProtKB-SubCell"/>
</dbReference>
<keyword evidence="8" id="KW-1185">Reference proteome</keyword>
<evidence type="ECO:0000256" key="5">
    <source>
        <dbReference type="ARBA" id="ARBA00023136"/>
    </source>
</evidence>
<accession>A0A1W6MJZ9</accession>
<feature type="transmembrane region" description="Helical" evidence="6">
    <location>
        <begin position="315"/>
        <end position="339"/>
    </location>
</feature>
<evidence type="ECO:0000313" key="7">
    <source>
        <dbReference type="EMBL" id="ARN77931.1"/>
    </source>
</evidence>
<feature type="transmembrane region" description="Helical" evidence="6">
    <location>
        <begin position="378"/>
        <end position="400"/>
    </location>
</feature>
<reference evidence="7 8" key="1">
    <citation type="submission" date="2016-11" db="EMBL/GenBank/DDBJ databases">
        <title>Trade-off between light-utilization and light-protection in marine flavobacteria.</title>
        <authorList>
            <person name="Kumagai Y."/>
        </authorList>
    </citation>
    <scope>NUCLEOTIDE SEQUENCE [LARGE SCALE GENOMIC DNA]</scope>
    <source>
        <strain evidence="7 8">JCM 13191</strain>
    </source>
</reference>
<feature type="transmembrane region" description="Helical" evidence="6">
    <location>
        <begin position="185"/>
        <end position="206"/>
    </location>
</feature>
<dbReference type="STRING" id="331648.BST97_07930"/>
<keyword evidence="2" id="KW-1003">Cell membrane</keyword>
<protein>
    <submittedName>
        <fullName evidence="7">LPS biosynthesis protein WzxE</fullName>
    </submittedName>
</protein>